<dbReference type="SUPFAM" id="SSF52540">
    <property type="entry name" value="P-loop containing nucleoside triphosphate hydrolases"/>
    <property type="match status" value="1"/>
</dbReference>
<keyword evidence="3" id="KW-0813">Transport</keyword>
<dbReference type="InterPro" id="IPR050319">
    <property type="entry name" value="ABC_transp_ATP-bind"/>
</dbReference>
<dbReference type="SMART" id="SM00382">
    <property type="entry name" value="AAA"/>
    <property type="match status" value="1"/>
</dbReference>
<dbReference type="Proteomes" id="UP000192903">
    <property type="component" value="Unassembled WGS sequence"/>
</dbReference>
<dbReference type="RefSeq" id="WP_085420462.1">
    <property type="nucleotide sequence ID" value="NZ_FXAF01000002.1"/>
</dbReference>
<reference evidence="8" key="1">
    <citation type="submission" date="2017-04" db="EMBL/GenBank/DDBJ databases">
        <authorList>
            <person name="Varghese N."/>
            <person name="Submissions S."/>
        </authorList>
    </citation>
    <scope>NUCLEOTIDE SEQUENCE [LARGE SCALE GENOMIC DNA]</scope>
    <source>
        <strain evidence="8">B4P</strain>
    </source>
</reference>
<accession>A0A1X7D610</accession>
<keyword evidence="4" id="KW-0547">Nucleotide-binding</keyword>
<evidence type="ECO:0000313" key="7">
    <source>
        <dbReference type="EMBL" id="SMF09510.1"/>
    </source>
</evidence>
<dbReference type="InterPro" id="IPR013563">
    <property type="entry name" value="Oligopep_ABC_C"/>
</dbReference>
<dbReference type="GO" id="GO:0015833">
    <property type="term" value="P:peptide transport"/>
    <property type="evidence" value="ECO:0007669"/>
    <property type="project" value="InterPro"/>
</dbReference>
<dbReference type="PANTHER" id="PTHR43776:SF7">
    <property type="entry name" value="D,D-DIPEPTIDE TRANSPORT ATP-BINDING PROTEIN DDPF-RELATED"/>
    <property type="match status" value="1"/>
</dbReference>
<comment type="subcellular location">
    <subcellularLocation>
        <location evidence="1">Cell inner membrane</location>
        <topology evidence="1">Peripheral membrane protein</topology>
    </subcellularLocation>
</comment>
<organism evidence="7 8">
    <name type="scientific">Xaviernesmea oryzae</name>
    <dbReference type="NCBI Taxonomy" id="464029"/>
    <lineage>
        <taxon>Bacteria</taxon>
        <taxon>Pseudomonadati</taxon>
        <taxon>Pseudomonadota</taxon>
        <taxon>Alphaproteobacteria</taxon>
        <taxon>Hyphomicrobiales</taxon>
        <taxon>Rhizobiaceae</taxon>
        <taxon>Rhizobium/Agrobacterium group</taxon>
        <taxon>Xaviernesmea</taxon>
    </lineage>
</organism>
<dbReference type="Gene3D" id="3.40.50.300">
    <property type="entry name" value="P-loop containing nucleotide triphosphate hydrolases"/>
    <property type="match status" value="1"/>
</dbReference>
<dbReference type="AlphaFoldDB" id="A0A1X7D610"/>
<evidence type="ECO:0000256" key="4">
    <source>
        <dbReference type="ARBA" id="ARBA00022741"/>
    </source>
</evidence>
<gene>
    <name evidence="7" type="ORF">SAMN02982989_5087</name>
</gene>
<evidence type="ECO:0000256" key="1">
    <source>
        <dbReference type="ARBA" id="ARBA00004417"/>
    </source>
</evidence>
<evidence type="ECO:0000259" key="6">
    <source>
        <dbReference type="PROSITE" id="PS50893"/>
    </source>
</evidence>
<dbReference type="GO" id="GO:0016887">
    <property type="term" value="F:ATP hydrolysis activity"/>
    <property type="evidence" value="ECO:0007669"/>
    <property type="project" value="InterPro"/>
</dbReference>
<dbReference type="NCBIfam" id="TIGR01727">
    <property type="entry name" value="oligo_HPY"/>
    <property type="match status" value="1"/>
</dbReference>
<dbReference type="CDD" id="cd03257">
    <property type="entry name" value="ABC_NikE_OppD_transporters"/>
    <property type="match status" value="1"/>
</dbReference>
<dbReference type="OrthoDB" id="7833162at2"/>
<protein>
    <submittedName>
        <fullName evidence="7">Peptide/nickel transport system ATP-binding protein</fullName>
    </submittedName>
</protein>
<keyword evidence="8" id="KW-1185">Reference proteome</keyword>
<name>A0A1X7D610_9HYPH</name>
<evidence type="ECO:0000256" key="3">
    <source>
        <dbReference type="ARBA" id="ARBA00022448"/>
    </source>
</evidence>
<dbReference type="EMBL" id="FXAF01000002">
    <property type="protein sequence ID" value="SMF09510.1"/>
    <property type="molecule type" value="Genomic_DNA"/>
</dbReference>
<evidence type="ECO:0000256" key="5">
    <source>
        <dbReference type="ARBA" id="ARBA00022840"/>
    </source>
</evidence>
<evidence type="ECO:0000313" key="8">
    <source>
        <dbReference type="Proteomes" id="UP000192903"/>
    </source>
</evidence>
<sequence length="329" mass="36201">MNIATRKTDVLVSVHDARLHYRVGGAFAAMRGKSTVVKAVDGVTFDIRRGESVGLLGESGCGKTSMGRLLLKLEETTGGSIHFDGEELGKVQRKGLKTFRSRAQLIFQNPFDAINPRFSIRATLSEPLENAGIPRGEREGRIIKALELVRLPEPAQFLDRYPHQLSGGQLQRVVMARALILQPEFVVADEPVSMLDVSVRAGVLNVFRDVRDRLGLTAIYISHDLALVRYVCERTIVMYLGRIMEDGPTEDIVHQPLHPYTKALVAAVPVPNPDQSHDPLPIGRGAPDPRNPPSGCVFRDRCPSAHARCAAEVPQPRQVGTRTVACHLF</sequence>
<proteinExistence type="inferred from homology"/>
<dbReference type="GO" id="GO:0005524">
    <property type="term" value="F:ATP binding"/>
    <property type="evidence" value="ECO:0007669"/>
    <property type="project" value="UniProtKB-KW"/>
</dbReference>
<dbReference type="Pfam" id="PF00005">
    <property type="entry name" value="ABC_tran"/>
    <property type="match status" value="1"/>
</dbReference>
<dbReference type="InterPro" id="IPR003439">
    <property type="entry name" value="ABC_transporter-like_ATP-bd"/>
</dbReference>
<keyword evidence="5 7" id="KW-0067">ATP-binding</keyword>
<dbReference type="InterPro" id="IPR003593">
    <property type="entry name" value="AAA+_ATPase"/>
</dbReference>
<dbReference type="InterPro" id="IPR027417">
    <property type="entry name" value="P-loop_NTPase"/>
</dbReference>
<feature type="domain" description="ABC transporter" evidence="6">
    <location>
        <begin position="14"/>
        <end position="265"/>
    </location>
</feature>
<dbReference type="InterPro" id="IPR017871">
    <property type="entry name" value="ABC_transporter-like_CS"/>
</dbReference>
<dbReference type="PROSITE" id="PS50893">
    <property type="entry name" value="ABC_TRANSPORTER_2"/>
    <property type="match status" value="1"/>
</dbReference>
<dbReference type="STRING" id="464029.SAMN02982989_5087"/>
<dbReference type="FunFam" id="3.40.50.300:FF:000016">
    <property type="entry name" value="Oligopeptide ABC transporter ATP-binding component"/>
    <property type="match status" value="1"/>
</dbReference>
<dbReference type="PANTHER" id="PTHR43776">
    <property type="entry name" value="TRANSPORT ATP-BINDING PROTEIN"/>
    <property type="match status" value="1"/>
</dbReference>
<dbReference type="PROSITE" id="PS00211">
    <property type="entry name" value="ABC_TRANSPORTER_1"/>
    <property type="match status" value="1"/>
</dbReference>
<evidence type="ECO:0000256" key="2">
    <source>
        <dbReference type="ARBA" id="ARBA00005417"/>
    </source>
</evidence>
<dbReference type="Pfam" id="PF08352">
    <property type="entry name" value="oligo_HPY"/>
    <property type="match status" value="1"/>
</dbReference>
<dbReference type="GO" id="GO:0005886">
    <property type="term" value="C:plasma membrane"/>
    <property type="evidence" value="ECO:0007669"/>
    <property type="project" value="UniProtKB-SubCell"/>
</dbReference>
<dbReference type="GO" id="GO:0055085">
    <property type="term" value="P:transmembrane transport"/>
    <property type="evidence" value="ECO:0007669"/>
    <property type="project" value="UniProtKB-ARBA"/>
</dbReference>
<comment type="similarity">
    <text evidence="2">Belongs to the ABC transporter superfamily.</text>
</comment>